<evidence type="ECO:0000313" key="1">
    <source>
        <dbReference type="EMBL" id="WVZ54671.1"/>
    </source>
</evidence>
<organism evidence="1 2">
    <name type="scientific">Paspalum notatum var. saurae</name>
    <dbReference type="NCBI Taxonomy" id="547442"/>
    <lineage>
        <taxon>Eukaryota</taxon>
        <taxon>Viridiplantae</taxon>
        <taxon>Streptophyta</taxon>
        <taxon>Embryophyta</taxon>
        <taxon>Tracheophyta</taxon>
        <taxon>Spermatophyta</taxon>
        <taxon>Magnoliopsida</taxon>
        <taxon>Liliopsida</taxon>
        <taxon>Poales</taxon>
        <taxon>Poaceae</taxon>
        <taxon>PACMAD clade</taxon>
        <taxon>Panicoideae</taxon>
        <taxon>Andropogonodae</taxon>
        <taxon>Paspaleae</taxon>
        <taxon>Paspalinae</taxon>
        <taxon>Paspalum</taxon>
    </lineage>
</organism>
<accession>A0AAQ3PQV7</accession>
<dbReference type="Proteomes" id="UP001341281">
    <property type="component" value="Chromosome 01"/>
</dbReference>
<evidence type="ECO:0000313" key="2">
    <source>
        <dbReference type="Proteomes" id="UP001341281"/>
    </source>
</evidence>
<proteinExistence type="predicted"/>
<reference evidence="1 2" key="1">
    <citation type="submission" date="2024-02" db="EMBL/GenBank/DDBJ databases">
        <title>High-quality chromosome-scale genome assembly of Pensacola bahiagrass (Paspalum notatum Flugge var. saurae).</title>
        <authorList>
            <person name="Vega J.M."/>
            <person name="Podio M."/>
            <person name="Orjuela J."/>
            <person name="Siena L.A."/>
            <person name="Pessino S.C."/>
            <person name="Combes M.C."/>
            <person name="Mariac C."/>
            <person name="Albertini E."/>
            <person name="Pupilli F."/>
            <person name="Ortiz J.P.A."/>
            <person name="Leblanc O."/>
        </authorList>
    </citation>
    <scope>NUCLEOTIDE SEQUENCE [LARGE SCALE GENOMIC DNA]</scope>
    <source>
        <strain evidence="1">R1</strain>
        <tissue evidence="1">Leaf</tissue>
    </source>
</reference>
<name>A0AAQ3PQV7_PASNO</name>
<gene>
    <name evidence="1" type="ORF">U9M48_005436</name>
</gene>
<keyword evidence="2" id="KW-1185">Reference proteome</keyword>
<dbReference type="AlphaFoldDB" id="A0AAQ3PQV7"/>
<protein>
    <submittedName>
        <fullName evidence="1">Uncharacterized protein</fullName>
    </submittedName>
</protein>
<dbReference type="EMBL" id="CP144745">
    <property type="protein sequence ID" value="WVZ54671.1"/>
    <property type="molecule type" value="Genomic_DNA"/>
</dbReference>
<sequence>MCSDEAGAAHRRGRPHGLRCPLPWRAVEHTCVPEAVTWPPEEDNKDAHSLGQSLSSGLTLKTEDAEWHSLESLRLRLTVKTEDAESRGKKVKSEEVRESKNVSTSVPWLYKECITYEDKFLRATVSVVLEFLIQIKNSGIKRMSLWLLIFPF</sequence>